<evidence type="ECO:0000313" key="2">
    <source>
        <dbReference type="Proteomes" id="UP000054560"/>
    </source>
</evidence>
<name>A0A0L0GD28_9EUKA</name>
<proteinExistence type="predicted"/>
<protein>
    <recommendedName>
        <fullName evidence="3">Chromo domain-containing protein</fullName>
    </recommendedName>
</protein>
<sequence length="144" mass="16205">MKDTILPTLHHIAKKYPGRLTKTFDRPHSHDLVHFDEGDVVIVRSEGRTTKAICLLFGPYATKTRIGQRYQIANKDGSAPSDLKSKPVRVELIRLVHRITDPPLDDTSGDEGGTGKLEYLVRWREGDPTWETVEAFSDPNDIVA</sequence>
<dbReference type="AlphaFoldDB" id="A0A0L0GD28"/>
<organism evidence="1 2">
    <name type="scientific">Sphaeroforma arctica JP610</name>
    <dbReference type="NCBI Taxonomy" id="667725"/>
    <lineage>
        <taxon>Eukaryota</taxon>
        <taxon>Ichthyosporea</taxon>
        <taxon>Ichthyophonida</taxon>
        <taxon>Sphaeroforma</taxon>
    </lineage>
</organism>
<evidence type="ECO:0000313" key="1">
    <source>
        <dbReference type="EMBL" id="KNC86920.1"/>
    </source>
</evidence>
<dbReference type="CDD" id="cd00024">
    <property type="entry name" value="CD_CSD"/>
    <property type="match status" value="1"/>
</dbReference>
<reference evidence="1 2" key="1">
    <citation type="submission" date="2011-02" db="EMBL/GenBank/DDBJ databases">
        <title>The Genome Sequence of Sphaeroforma arctica JP610.</title>
        <authorList>
            <consortium name="The Broad Institute Genome Sequencing Platform"/>
            <person name="Russ C."/>
            <person name="Cuomo C."/>
            <person name="Young S.K."/>
            <person name="Zeng Q."/>
            <person name="Gargeya S."/>
            <person name="Alvarado L."/>
            <person name="Berlin A."/>
            <person name="Chapman S.B."/>
            <person name="Chen Z."/>
            <person name="Freedman E."/>
            <person name="Gellesch M."/>
            <person name="Goldberg J."/>
            <person name="Griggs A."/>
            <person name="Gujja S."/>
            <person name="Heilman E."/>
            <person name="Heiman D."/>
            <person name="Howarth C."/>
            <person name="Mehta T."/>
            <person name="Neiman D."/>
            <person name="Pearson M."/>
            <person name="Roberts A."/>
            <person name="Saif S."/>
            <person name="Shea T."/>
            <person name="Shenoy N."/>
            <person name="Sisk P."/>
            <person name="Stolte C."/>
            <person name="Sykes S."/>
            <person name="White J."/>
            <person name="Yandava C."/>
            <person name="Burger G."/>
            <person name="Gray M.W."/>
            <person name="Holland P.W.H."/>
            <person name="King N."/>
            <person name="Lang F.B.F."/>
            <person name="Roger A.J."/>
            <person name="Ruiz-Trillo I."/>
            <person name="Haas B."/>
            <person name="Nusbaum C."/>
            <person name="Birren B."/>
        </authorList>
    </citation>
    <scope>NUCLEOTIDE SEQUENCE [LARGE SCALE GENOMIC DNA]</scope>
    <source>
        <strain evidence="1 2">JP610</strain>
    </source>
</reference>
<dbReference type="Proteomes" id="UP000054560">
    <property type="component" value="Unassembled WGS sequence"/>
</dbReference>
<dbReference type="GeneID" id="25901469"/>
<dbReference type="RefSeq" id="XP_014160822.1">
    <property type="nucleotide sequence ID" value="XM_014305347.1"/>
</dbReference>
<keyword evidence="2" id="KW-1185">Reference proteome</keyword>
<dbReference type="EMBL" id="KQ241630">
    <property type="protein sequence ID" value="KNC86920.1"/>
    <property type="molecule type" value="Genomic_DNA"/>
</dbReference>
<gene>
    <name evidence="1" type="ORF">SARC_00965</name>
</gene>
<evidence type="ECO:0008006" key="3">
    <source>
        <dbReference type="Google" id="ProtNLM"/>
    </source>
</evidence>
<accession>A0A0L0GD28</accession>